<dbReference type="RefSeq" id="WP_010798767.1">
    <property type="nucleotide sequence ID" value="NZ_CP069263.1"/>
</dbReference>
<dbReference type="EMBL" id="JADMCD010000016">
    <property type="protein sequence ID" value="MBF8643394.1"/>
    <property type="molecule type" value="Genomic_DNA"/>
</dbReference>
<evidence type="ECO:0000313" key="1">
    <source>
        <dbReference type="EMBL" id="MBF8643394.1"/>
    </source>
</evidence>
<dbReference type="Proteomes" id="UP000626180">
    <property type="component" value="Unassembled WGS sequence"/>
</dbReference>
<reference evidence="1 4" key="2">
    <citation type="submission" date="2020-10" db="EMBL/GenBank/DDBJ databases">
        <title>Genome sequences of Pseudomonas isolates.</title>
        <authorList>
            <person name="Wessels L."/>
            <person name="Reich F."/>
            <person name="Hammerl J."/>
        </authorList>
    </citation>
    <scope>NUCLEOTIDE SEQUENCE [LARGE SCALE GENOMIC DNA]</scope>
    <source>
        <strain evidence="1 4">20-MO00624-0</strain>
    </source>
</reference>
<gene>
    <name evidence="1" type="ORF">IRZ65_22270</name>
    <name evidence="2" type="ORF">NCTC11842_05662</name>
</gene>
<reference evidence="2 3" key="1">
    <citation type="submission" date="2018-06" db="EMBL/GenBank/DDBJ databases">
        <authorList>
            <consortium name="Pathogen Informatics"/>
            <person name="Doyle S."/>
        </authorList>
    </citation>
    <scope>NUCLEOTIDE SEQUENCE [LARGE SCALE GENOMIC DNA]</scope>
    <source>
        <strain evidence="2 3">NCTC11842</strain>
    </source>
</reference>
<proteinExistence type="predicted"/>
<dbReference type="AlphaFoldDB" id="A0A2X2D8W9"/>
<dbReference type="Proteomes" id="UP000250443">
    <property type="component" value="Unassembled WGS sequence"/>
</dbReference>
<sequence length="164" mass="16716">MTRSNRILWGALALGVVTGMRSMLAPAMVSETLARRSAATNADSLTRALVKPRARHLLIPLAASELLGDKLPFAPDRTIAPSMMVRALSGGVTAAALAGAQRQPALVPALIGATAACISAKIAIRLRKRYGSSGAVINAALGLAEDSLALAIGNAGLKRALGKG</sequence>
<accession>A0A2X2D8W9</accession>
<protein>
    <submittedName>
        <fullName evidence="1">DUF4126 domain-containing protein</fullName>
    </submittedName>
</protein>
<evidence type="ECO:0000313" key="2">
    <source>
        <dbReference type="EMBL" id="SPZ16628.1"/>
    </source>
</evidence>
<organism evidence="2 3">
    <name type="scientific">Pseudomonas luteola</name>
    <dbReference type="NCBI Taxonomy" id="47886"/>
    <lineage>
        <taxon>Bacteria</taxon>
        <taxon>Pseudomonadati</taxon>
        <taxon>Pseudomonadota</taxon>
        <taxon>Gammaproteobacteria</taxon>
        <taxon>Pseudomonadales</taxon>
        <taxon>Pseudomonadaceae</taxon>
        <taxon>Pseudomonas</taxon>
    </lineage>
</organism>
<evidence type="ECO:0000313" key="3">
    <source>
        <dbReference type="Proteomes" id="UP000250443"/>
    </source>
</evidence>
<dbReference type="EMBL" id="UAUF01000015">
    <property type="protein sequence ID" value="SPZ16628.1"/>
    <property type="molecule type" value="Genomic_DNA"/>
</dbReference>
<evidence type="ECO:0000313" key="4">
    <source>
        <dbReference type="Proteomes" id="UP000626180"/>
    </source>
</evidence>
<name>A0A2X2D8W9_PSELU</name>
<keyword evidence="4" id="KW-1185">Reference proteome</keyword>